<evidence type="ECO:0000313" key="2">
    <source>
        <dbReference type="Proteomes" id="UP000202181"/>
    </source>
</evidence>
<proteinExistence type="predicted"/>
<gene>
    <name evidence="1" type="ORF">ASESINO_247</name>
</gene>
<evidence type="ECO:0000313" key="1">
    <source>
        <dbReference type="EMBL" id="ANZ48260.1"/>
    </source>
</evidence>
<dbReference type="EMBL" id="KX397364">
    <property type="protein sequence ID" value="ANZ48260.1"/>
    <property type="molecule type" value="Genomic_DNA"/>
</dbReference>
<name>A0A1B2IAH8_9CAUD</name>
<dbReference type="GeneID" id="29057197"/>
<organism evidence="1 2">
    <name type="scientific">Erwinia phage vB_EamM_Asesino</name>
    <dbReference type="NCBI Taxonomy" id="1883370"/>
    <lineage>
        <taxon>Viruses</taxon>
        <taxon>Duplodnaviria</taxon>
        <taxon>Heunggongvirae</taxon>
        <taxon>Uroviricota</taxon>
        <taxon>Caudoviricetes</taxon>
        <taxon>Chimalliviridae</taxon>
        <taxon>Erskinevirus</taxon>
        <taxon>Erskinevirus asesino</taxon>
    </lineage>
</organism>
<protein>
    <submittedName>
        <fullName evidence="1">Uncharacterized protein</fullName>
    </submittedName>
</protein>
<sequence>MGLFDTLDKLDKQREADVLKVAGESVRVETEKEYVMWVKPTEEGWAWLFEQAADIYMDVLMPIARGRRRVRLHSGGKAELTVKRMGAEGKIEENSDIGFGAGLSFYEDGHLAHLVRRIHMDAGELKDRGAKHWDIDLFYTVSGHPALETQEDFDALVSELRDATSFGRWVKVELEVERFEIDSIKDVMPFPVAEAIPGGPKDPETQEMLRHYWDSETRI</sequence>
<dbReference type="Proteomes" id="UP000202181">
    <property type="component" value="Segment"/>
</dbReference>
<dbReference type="KEGG" id="vg:29057197"/>
<keyword evidence="2" id="KW-1185">Reference proteome</keyword>
<accession>A0A1B2IAH8</accession>
<reference evidence="1" key="1">
    <citation type="submission" date="2016-06" db="EMBL/GenBank/DDBJ databases">
        <authorList>
            <person name="Berg J.A."/>
            <person name="Hyde J.R."/>
            <person name="Breakwell D.P."/>
            <person name="Hope S."/>
            <person name="Grose J.H."/>
        </authorList>
    </citation>
    <scope>NUCLEOTIDE SEQUENCE [LARGE SCALE GENOMIC DNA]</scope>
</reference>
<dbReference type="OrthoDB" id="13825at10239"/>
<dbReference type="RefSeq" id="YP_009290865.1">
    <property type="nucleotide sequence ID" value="NC_031107.2"/>
</dbReference>